<protein>
    <submittedName>
        <fullName evidence="9">Crotonase/enoyl-CoA hydratase family protein</fullName>
    </submittedName>
</protein>
<reference evidence="9 10" key="1">
    <citation type="submission" date="2019-12" db="EMBL/GenBank/DDBJ databases">
        <title>Nocardia sp. nov. ET3-3 isolated from soil.</title>
        <authorList>
            <person name="Kanchanasin P."/>
            <person name="Tanasupawat S."/>
            <person name="Yuki M."/>
            <person name="Kudo T."/>
        </authorList>
    </citation>
    <scope>NUCLEOTIDE SEQUENCE [LARGE SCALE GENOMIC DNA]</scope>
    <source>
        <strain evidence="9 10">ET3-3</strain>
    </source>
</reference>
<dbReference type="InterPro" id="IPR029045">
    <property type="entry name" value="ClpP/crotonase-like_dom_sf"/>
</dbReference>
<evidence type="ECO:0000256" key="8">
    <source>
        <dbReference type="RuleBase" id="RU003707"/>
    </source>
</evidence>
<organism evidence="9 10">
    <name type="scientific">Nocardia terrae</name>
    <dbReference type="NCBI Taxonomy" id="2675851"/>
    <lineage>
        <taxon>Bacteria</taxon>
        <taxon>Bacillati</taxon>
        <taxon>Actinomycetota</taxon>
        <taxon>Actinomycetes</taxon>
        <taxon>Mycobacteriales</taxon>
        <taxon>Nocardiaceae</taxon>
        <taxon>Nocardia</taxon>
    </lineage>
</organism>
<comment type="caution">
    <text evidence="9">The sequence shown here is derived from an EMBL/GenBank/DDBJ whole genome shotgun (WGS) entry which is preliminary data.</text>
</comment>
<keyword evidence="3" id="KW-0276">Fatty acid metabolism</keyword>
<dbReference type="Proteomes" id="UP000466794">
    <property type="component" value="Unassembled WGS sequence"/>
</dbReference>
<evidence type="ECO:0000313" key="9">
    <source>
        <dbReference type="EMBL" id="MVU82482.1"/>
    </source>
</evidence>
<dbReference type="Gene3D" id="3.90.226.10">
    <property type="entry name" value="2-enoyl-CoA Hydratase, Chain A, domain 1"/>
    <property type="match status" value="1"/>
</dbReference>
<evidence type="ECO:0000256" key="5">
    <source>
        <dbReference type="ARBA" id="ARBA00023239"/>
    </source>
</evidence>
<dbReference type="EMBL" id="WRPP01000009">
    <property type="protein sequence ID" value="MVU82482.1"/>
    <property type="molecule type" value="Genomic_DNA"/>
</dbReference>
<dbReference type="Pfam" id="PF00378">
    <property type="entry name" value="ECH_1"/>
    <property type="match status" value="1"/>
</dbReference>
<accession>A0A7K1V7P5</accession>
<dbReference type="InterPro" id="IPR014748">
    <property type="entry name" value="Enoyl-CoA_hydra_C"/>
</dbReference>
<evidence type="ECO:0000256" key="1">
    <source>
        <dbReference type="ARBA" id="ARBA00002994"/>
    </source>
</evidence>
<evidence type="ECO:0000256" key="3">
    <source>
        <dbReference type="ARBA" id="ARBA00022832"/>
    </source>
</evidence>
<comment type="function">
    <text evidence="1">Could possibly oxidize fatty acids using specific components.</text>
</comment>
<evidence type="ECO:0000313" key="10">
    <source>
        <dbReference type="Proteomes" id="UP000466794"/>
    </source>
</evidence>
<comment type="similarity">
    <text evidence="2 8">Belongs to the enoyl-CoA hydratase/isomerase family.</text>
</comment>
<dbReference type="InterPro" id="IPR001753">
    <property type="entry name" value="Enoyl-CoA_hydra/iso"/>
</dbReference>
<dbReference type="CDD" id="cd06558">
    <property type="entry name" value="crotonase-like"/>
    <property type="match status" value="1"/>
</dbReference>
<dbReference type="InterPro" id="IPR018376">
    <property type="entry name" value="Enoyl-CoA_hyd/isom_CS"/>
</dbReference>
<dbReference type="NCBIfam" id="NF006100">
    <property type="entry name" value="PRK08252.1"/>
    <property type="match status" value="1"/>
</dbReference>
<gene>
    <name evidence="9" type="ORF">GPX89_35290</name>
</gene>
<dbReference type="GO" id="GO:0006635">
    <property type="term" value="P:fatty acid beta-oxidation"/>
    <property type="evidence" value="ECO:0007669"/>
    <property type="project" value="TreeGrafter"/>
</dbReference>
<sequence>MIIAINRPRARNAINLATALGIERAIDAYEADPNARIAILTGAGGYFSAGMDLKAAARGEVPVTEKRGILGIVSVPPRKPLIAAVEGPALAGGCELALSADLIVAASDSSFGIPEVKRGLVAVGGGVLRLSQRLPRALAMELALTGDPISAARAAEIGLINQVAEPGKALEAALALAERVAVNAPLSIDASKQIIEQAPDWSVAEAFGKQGQVAAAALSSQDAGEGMRAFVEKRAPVWRGR</sequence>
<proteinExistence type="inferred from homology"/>
<comment type="catalytic activity">
    <reaction evidence="7">
        <text>a 4-saturated-(3S)-3-hydroxyacyl-CoA = a (3E)-enoyl-CoA + H2O</text>
        <dbReference type="Rhea" id="RHEA:20724"/>
        <dbReference type="ChEBI" id="CHEBI:15377"/>
        <dbReference type="ChEBI" id="CHEBI:58521"/>
        <dbReference type="ChEBI" id="CHEBI:137480"/>
        <dbReference type="EC" id="4.2.1.17"/>
    </reaction>
</comment>
<dbReference type="Gene3D" id="1.10.12.10">
    <property type="entry name" value="Lyase 2-enoyl-coa Hydratase, Chain A, domain 2"/>
    <property type="match status" value="1"/>
</dbReference>
<comment type="catalytic activity">
    <reaction evidence="6">
        <text>a (3S)-3-hydroxyacyl-CoA = a (2E)-enoyl-CoA + H2O</text>
        <dbReference type="Rhea" id="RHEA:16105"/>
        <dbReference type="ChEBI" id="CHEBI:15377"/>
        <dbReference type="ChEBI" id="CHEBI:57318"/>
        <dbReference type="ChEBI" id="CHEBI:58856"/>
        <dbReference type="EC" id="4.2.1.17"/>
    </reaction>
</comment>
<evidence type="ECO:0000256" key="4">
    <source>
        <dbReference type="ARBA" id="ARBA00023098"/>
    </source>
</evidence>
<name>A0A7K1V7P5_9NOCA</name>
<evidence type="ECO:0000256" key="7">
    <source>
        <dbReference type="ARBA" id="ARBA00023717"/>
    </source>
</evidence>
<dbReference type="PANTHER" id="PTHR11941">
    <property type="entry name" value="ENOYL-COA HYDRATASE-RELATED"/>
    <property type="match status" value="1"/>
</dbReference>
<dbReference type="AlphaFoldDB" id="A0A7K1V7P5"/>
<dbReference type="PROSITE" id="PS00166">
    <property type="entry name" value="ENOYL_COA_HYDRATASE"/>
    <property type="match status" value="1"/>
</dbReference>
<keyword evidence="4" id="KW-0443">Lipid metabolism</keyword>
<dbReference type="PANTHER" id="PTHR11941:SF169">
    <property type="entry name" value="(7AS)-7A-METHYL-1,5-DIOXO-2,3,5,6,7,7A-HEXAHYDRO-1H-INDENE-CARBOXYL-COA HYDROLASE"/>
    <property type="match status" value="1"/>
</dbReference>
<keyword evidence="10" id="KW-1185">Reference proteome</keyword>
<dbReference type="GO" id="GO:0004300">
    <property type="term" value="F:enoyl-CoA hydratase activity"/>
    <property type="evidence" value="ECO:0007669"/>
    <property type="project" value="UniProtKB-EC"/>
</dbReference>
<dbReference type="SUPFAM" id="SSF52096">
    <property type="entry name" value="ClpP/crotonase"/>
    <property type="match status" value="1"/>
</dbReference>
<evidence type="ECO:0000256" key="6">
    <source>
        <dbReference type="ARBA" id="ARBA00023709"/>
    </source>
</evidence>
<keyword evidence="5" id="KW-0456">Lyase</keyword>
<evidence type="ECO:0000256" key="2">
    <source>
        <dbReference type="ARBA" id="ARBA00005254"/>
    </source>
</evidence>